<keyword evidence="3" id="KW-1185">Reference proteome</keyword>
<dbReference type="InterPro" id="IPR003366">
    <property type="entry name" value="CUB-like_dom"/>
</dbReference>
<dbReference type="Pfam" id="PF02408">
    <property type="entry name" value="CUB_2"/>
    <property type="match status" value="1"/>
</dbReference>
<accession>A0A1I7TH52</accession>
<dbReference type="AlphaFoldDB" id="A0A1I7TH52"/>
<feature type="domain" description="CUB-like" evidence="2">
    <location>
        <begin position="18"/>
        <end position="137"/>
    </location>
</feature>
<dbReference type="STRING" id="1561998.A0A1I7TH52"/>
<feature type="chain" id="PRO_5009307516" evidence="1">
    <location>
        <begin position="20"/>
        <end position="348"/>
    </location>
</feature>
<protein>
    <submittedName>
        <fullName evidence="4">CUB_2 domain-containing protein</fullName>
    </submittedName>
</protein>
<feature type="signal peptide" evidence="1">
    <location>
        <begin position="1"/>
        <end position="19"/>
    </location>
</feature>
<organism evidence="3 4">
    <name type="scientific">Caenorhabditis tropicalis</name>
    <dbReference type="NCBI Taxonomy" id="1561998"/>
    <lineage>
        <taxon>Eukaryota</taxon>
        <taxon>Metazoa</taxon>
        <taxon>Ecdysozoa</taxon>
        <taxon>Nematoda</taxon>
        <taxon>Chromadorea</taxon>
        <taxon>Rhabditida</taxon>
        <taxon>Rhabditina</taxon>
        <taxon>Rhabditomorpha</taxon>
        <taxon>Rhabditoidea</taxon>
        <taxon>Rhabditidae</taxon>
        <taxon>Peloderinae</taxon>
        <taxon>Caenorhabditis</taxon>
    </lineage>
</organism>
<evidence type="ECO:0000313" key="3">
    <source>
        <dbReference type="Proteomes" id="UP000095282"/>
    </source>
</evidence>
<evidence type="ECO:0000256" key="1">
    <source>
        <dbReference type="SAM" id="SignalP"/>
    </source>
</evidence>
<reference evidence="4" key="1">
    <citation type="submission" date="2016-11" db="UniProtKB">
        <authorList>
            <consortium name="WormBaseParasite"/>
        </authorList>
    </citation>
    <scope>IDENTIFICATION</scope>
</reference>
<keyword evidence="1" id="KW-0732">Signal</keyword>
<name>A0A1I7TH52_9PELO</name>
<dbReference type="eggNOG" id="ENOG502THJE">
    <property type="taxonomic scope" value="Eukaryota"/>
</dbReference>
<dbReference type="WBParaSite" id="Csp11.Scaffold612.g5880.t1">
    <property type="protein sequence ID" value="Csp11.Scaffold612.g5880.t1"/>
    <property type="gene ID" value="Csp11.Scaffold612.g5880"/>
</dbReference>
<sequence>MHLNSVFLVFLVWIRISAALDCSQASTDTPIFDGYKVYIPGPTEELQPLPANFNCVYRITSPKQFSATVTLWNGIRGVNDYIYVLTQEGIAETHNNRTGIGGAPVEYVVVPGAEMSIQVITKSVFMNSTFSIMIEFTSAVIGPTLQMKTGSEMNYFDLSALQDGQDKTFKTVTFTGTTQIHMLRVNSSDDCQNYYIIDGTIDNHTAVYRRSRCGDLRFDGLGSTSITIMTRSNQFFGFVLNTPEEWLEYNIVSLINAVQNEDTIFSFPDNGTRQAMEVVNFNSIGIIFQAKTIWSMICEAYLVSGPPNNASTVILKVEDSEPHYFDLKYLTVIQNNCDFDFNLRAYNN</sequence>
<evidence type="ECO:0000259" key="2">
    <source>
        <dbReference type="Pfam" id="PF02408"/>
    </source>
</evidence>
<dbReference type="Proteomes" id="UP000095282">
    <property type="component" value="Unplaced"/>
</dbReference>
<proteinExistence type="predicted"/>
<evidence type="ECO:0000313" key="4">
    <source>
        <dbReference type="WBParaSite" id="Csp11.Scaffold612.g5880.t1"/>
    </source>
</evidence>